<evidence type="ECO:0000256" key="1">
    <source>
        <dbReference type="SAM" id="MobiDB-lite"/>
    </source>
</evidence>
<dbReference type="SUPFAM" id="SSF54001">
    <property type="entry name" value="Cysteine proteinases"/>
    <property type="match status" value="1"/>
</dbReference>
<evidence type="ECO:0000313" key="4">
    <source>
        <dbReference type="Proteomes" id="UP000072741"/>
    </source>
</evidence>
<dbReference type="InterPro" id="IPR013589">
    <property type="entry name" value="Bac_transglu_N"/>
</dbReference>
<dbReference type="PATRIC" id="fig|433924.3.peg.2551"/>
<dbReference type="Proteomes" id="UP000072741">
    <property type="component" value="Unassembled WGS sequence"/>
</dbReference>
<proteinExistence type="predicted"/>
<dbReference type="Gene3D" id="3.10.620.30">
    <property type="match status" value="2"/>
</dbReference>
<dbReference type="AlphaFoldDB" id="A0A147GL24"/>
<name>A0A147GL24_9BURK</name>
<dbReference type="OrthoDB" id="5438043at2"/>
<organism evidence="3 4">
    <name type="scientific">Pseudacidovorax intermedius</name>
    <dbReference type="NCBI Taxonomy" id="433924"/>
    <lineage>
        <taxon>Bacteria</taxon>
        <taxon>Pseudomonadati</taxon>
        <taxon>Pseudomonadota</taxon>
        <taxon>Betaproteobacteria</taxon>
        <taxon>Burkholderiales</taxon>
        <taxon>Comamonadaceae</taxon>
        <taxon>Pseudacidovorax</taxon>
    </lineage>
</organism>
<dbReference type="PANTHER" id="PTHR33490:SF1">
    <property type="entry name" value="SLL1233 PROTEIN"/>
    <property type="match status" value="1"/>
</dbReference>
<feature type="domain" description="Transglutaminase-like" evidence="2">
    <location>
        <begin position="174"/>
        <end position="289"/>
    </location>
</feature>
<dbReference type="Pfam" id="PF08379">
    <property type="entry name" value="Bact_transglu_N"/>
    <property type="match status" value="1"/>
</dbReference>
<evidence type="ECO:0000259" key="2">
    <source>
        <dbReference type="SMART" id="SM00460"/>
    </source>
</evidence>
<dbReference type="EMBL" id="LDSL01000272">
    <property type="protein sequence ID" value="KTT07080.1"/>
    <property type="molecule type" value="Genomic_DNA"/>
</dbReference>
<dbReference type="InterPro" id="IPR038765">
    <property type="entry name" value="Papain-like_cys_pep_sf"/>
</dbReference>
<dbReference type="PANTHER" id="PTHR33490">
    <property type="entry name" value="BLR5614 PROTEIN-RELATED"/>
    <property type="match status" value="1"/>
</dbReference>
<dbReference type="InterPro" id="IPR002931">
    <property type="entry name" value="Transglutaminase-like"/>
</dbReference>
<comment type="caution">
    <text evidence="3">The sequence shown here is derived from an EMBL/GenBank/DDBJ whole genome shotgun (WGS) entry which is preliminary data.</text>
</comment>
<keyword evidence="4" id="KW-1185">Reference proteome</keyword>
<evidence type="ECO:0000313" key="3">
    <source>
        <dbReference type="EMBL" id="KTT07080.1"/>
    </source>
</evidence>
<sequence length="337" mass="36621">MATFDILHTTTYRYHAPVSFGQHRVMFRPRDSHDLRVLATDLRVSPEAHVRLIQDPHSNSVALVQPRAPAAELTIACAFTIEHVPGPADELQLDPSAEFLPFAYSVQERLDLEHYLRPHHDDPDGTLIRWAHQFLHTDAPNSTRDTLTRMNAHINQSLTYQGREEEGTQTPLETLAIGGGSCRDYALLMMEAARRLGIATRFVSGYLYDPMLDVDPADVDAAVDGDPGEAPDPDDAPATLPEPDVPAGAEAAAPDEAAPAERTVGAGSTHAWLQAYLPGAGWVAFDPTNNLMGSGRLIRVGVARDPAQAPPIVGSWFGDAGAYAGMDVVVKVTRRRD</sequence>
<feature type="compositionally biased region" description="Low complexity" evidence="1">
    <location>
        <begin position="236"/>
        <end position="261"/>
    </location>
</feature>
<reference evidence="3 4" key="1">
    <citation type="journal article" date="2016" name="Front. Microbiol.">
        <title>Genomic Resource of Rice Seed Associated Bacteria.</title>
        <authorList>
            <person name="Midha S."/>
            <person name="Bansal K."/>
            <person name="Sharma S."/>
            <person name="Kumar N."/>
            <person name="Patil P.P."/>
            <person name="Chaudhry V."/>
            <person name="Patil P.B."/>
        </authorList>
    </citation>
    <scope>NUCLEOTIDE SEQUENCE [LARGE SCALE GENOMIC DNA]</scope>
    <source>
        <strain evidence="3 4">NS331</strain>
    </source>
</reference>
<protein>
    <submittedName>
        <fullName evidence="3">Transglutaminase</fullName>
    </submittedName>
</protein>
<dbReference type="SMART" id="SM00460">
    <property type="entry name" value="TGc"/>
    <property type="match status" value="1"/>
</dbReference>
<feature type="region of interest" description="Disordered" evidence="1">
    <location>
        <begin position="218"/>
        <end position="264"/>
    </location>
</feature>
<feature type="compositionally biased region" description="Acidic residues" evidence="1">
    <location>
        <begin position="218"/>
        <end position="235"/>
    </location>
</feature>
<dbReference type="RefSeq" id="WP_058644618.1">
    <property type="nucleotide sequence ID" value="NZ_LDSL01000272.1"/>
</dbReference>
<accession>A0A147GL24</accession>
<gene>
    <name evidence="3" type="ORF">NS331_25265</name>
</gene>
<dbReference type="Pfam" id="PF01841">
    <property type="entry name" value="Transglut_core"/>
    <property type="match status" value="1"/>
</dbReference>